<evidence type="ECO:0000313" key="10">
    <source>
        <dbReference type="EMBL" id="UOQ68732.1"/>
    </source>
</evidence>
<gene>
    <name evidence="10" type="ORF">MUN86_23765</name>
</gene>
<dbReference type="InterPro" id="IPR035965">
    <property type="entry name" value="PAS-like_dom_sf"/>
</dbReference>
<keyword evidence="4" id="KW-0808">Transferase</keyword>
<dbReference type="InterPro" id="IPR004358">
    <property type="entry name" value="Sig_transdc_His_kin-like_C"/>
</dbReference>
<proteinExistence type="predicted"/>
<dbReference type="PROSITE" id="PS50109">
    <property type="entry name" value="HIS_KIN"/>
    <property type="match status" value="1"/>
</dbReference>
<dbReference type="Pfam" id="PF08447">
    <property type="entry name" value="PAS_3"/>
    <property type="match status" value="2"/>
</dbReference>
<dbReference type="CDD" id="cd00130">
    <property type="entry name" value="PAS"/>
    <property type="match status" value="2"/>
</dbReference>
<evidence type="ECO:0000259" key="8">
    <source>
        <dbReference type="PROSITE" id="PS50112"/>
    </source>
</evidence>
<dbReference type="InterPro" id="IPR000700">
    <property type="entry name" value="PAS-assoc_C"/>
</dbReference>
<keyword evidence="10" id="KW-0614">Plasmid</keyword>
<evidence type="ECO:0000256" key="4">
    <source>
        <dbReference type="ARBA" id="ARBA00022679"/>
    </source>
</evidence>
<keyword evidence="5 10" id="KW-0418">Kinase</keyword>
<dbReference type="Pfam" id="PF02518">
    <property type="entry name" value="HATPase_c"/>
    <property type="match status" value="1"/>
</dbReference>
<feature type="coiled-coil region" evidence="6">
    <location>
        <begin position="385"/>
        <end position="426"/>
    </location>
</feature>
<comment type="catalytic activity">
    <reaction evidence="1">
        <text>ATP + protein L-histidine = ADP + protein N-phospho-L-histidine.</text>
        <dbReference type="EC" id="2.7.13.3"/>
    </reaction>
</comment>
<evidence type="ECO:0000256" key="5">
    <source>
        <dbReference type="ARBA" id="ARBA00022777"/>
    </source>
</evidence>
<dbReference type="InterPro" id="IPR013655">
    <property type="entry name" value="PAS_fold_3"/>
</dbReference>
<dbReference type="PRINTS" id="PR00344">
    <property type="entry name" value="BCTRLSENSOR"/>
</dbReference>
<dbReference type="InterPro" id="IPR005467">
    <property type="entry name" value="His_kinase_dom"/>
</dbReference>
<evidence type="ECO:0000256" key="3">
    <source>
        <dbReference type="ARBA" id="ARBA00022553"/>
    </source>
</evidence>
<evidence type="ECO:0000259" key="9">
    <source>
        <dbReference type="PROSITE" id="PS50113"/>
    </source>
</evidence>
<dbReference type="InterPro" id="IPR052162">
    <property type="entry name" value="Sensor_kinase/Photoreceptor"/>
</dbReference>
<sequence length="649" mass="72575">MQTLLEVSPSGILILSSLPAAADKVKEQGFLVLHANAAAHRLLHWSGSTGAIPLSELPHALAPAICSFCQRFQGADLSSLNDTVSLPDAPDTLWQLVIQHSEDLLVLNFTPLPNSAPRPEPEPASITDTLAQIQARDLQRAEQSEARFQRLAETTPMVVWEANAEGHTTYLSPHWERFTSAANGQGLGWKEYMHPDDQASFLQAWLTSVRTAQPFQAEMRLRIAATGEYRWHLDRAIPVFDTAGQVTQWVGAAIDIHELKHLQQTLLESEQYFRAMADHVPAMLWVTDPQGQCTYLNQQWYAYTGQTEDNALGTGWLQAVHPEDAPAARAAFIEANTHQTPFRVLYRLRRRNGRYRWALDAALPRFNAAGEYEGLVGTVLDIHERQLAEQGLQRLARQLRQSRDEAQTLNSELRTINAQLMRTNADLDNFIYTASHDLKAPITNIDGLLDALQHQLPPAAREADLVMPIIGMMQEAVERFKKTIDHLTDITKLQQEHDLQSEPVDIAAVVEDVRQDLLPSLREAGAQLEIDLSTCPTLLFSVKNLRSIVYNLLSNALKYRHPNRQPYIRLACSSAGENWQVLTVQDNGLGLALAQQAHLFRMFQRMHDHVDGSGIGLYMVKKMVENAGGTISVESEEGVGSIFSVYLPR</sequence>
<organism evidence="10 11">
    <name type="scientific">Hymenobacter volaticus</name>
    <dbReference type="NCBI Taxonomy" id="2932254"/>
    <lineage>
        <taxon>Bacteria</taxon>
        <taxon>Pseudomonadati</taxon>
        <taxon>Bacteroidota</taxon>
        <taxon>Cytophagia</taxon>
        <taxon>Cytophagales</taxon>
        <taxon>Hymenobacteraceae</taxon>
        <taxon>Hymenobacter</taxon>
    </lineage>
</organism>
<dbReference type="SMART" id="SM00086">
    <property type="entry name" value="PAC"/>
    <property type="match status" value="2"/>
</dbReference>
<dbReference type="EC" id="2.7.13.3" evidence="2"/>
<feature type="domain" description="PAC" evidence="9">
    <location>
        <begin position="342"/>
        <end position="394"/>
    </location>
</feature>
<protein>
    <recommendedName>
        <fullName evidence="2">histidine kinase</fullName>
        <ecNumber evidence="2">2.7.13.3</ecNumber>
    </recommendedName>
</protein>
<dbReference type="RefSeq" id="WP_245126220.1">
    <property type="nucleotide sequence ID" value="NZ_CP095062.1"/>
</dbReference>
<keyword evidence="6" id="KW-0175">Coiled coil</keyword>
<evidence type="ECO:0000256" key="6">
    <source>
        <dbReference type="SAM" id="Coils"/>
    </source>
</evidence>
<dbReference type="PROSITE" id="PS50112">
    <property type="entry name" value="PAS"/>
    <property type="match status" value="1"/>
</dbReference>
<dbReference type="Proteomes" id="UP000830401">
    <property type="component" value="Plasmid unnamed1"/>
</dbReference>
<dbReference type="GO" id="GO:0016301">
    <property type="term" value="F:kinase activity"/>
    <property type="evidence" value="ECO:0007669"/>
    <property type="project" value="UniProtKB-KW"/>
</dbReference>
<keyword evidence="11" id="KW-1185">Reference proteome</keyword>
<dbReference type="PANTHER" id="PTHR43304:SF1">
    <property type="entry name" value="PAC DOMAIN-CONTAINING PROTEIN"/>
    <property type="match status" value="1"/>
</dbReference>
<feature type="domain" description="PAS" evidence="8">
    <location>
        <begin position="269"/>
        <end position="339"/>
    </location>
</feature>
<feature type="domain" description="Histidine kinase" evidence="7">
    <location>
        <begin position="433"/>
        <end position="649"/>
    </location>
</feature>
<dbReference type="InterPro" id="IPR036890">
    <property type="entry name" value="HATPase_C_sf"/>
</dbReference>
<evidence type="ECO:0000259" key="7">
    <source>
        <dbReference type="PROSITE" id="PS50109"/>
    </source>
</evidence>
<dbReference type="InterPro" id="IPR003661">
    <property type="entry name" value="HisK_dim/P_dom"/>
</dbReference>
<dbReference type="SUPFAM" id="SSF55785">
    <property type="entry name" value="PYP-like sensor domain (PAS domain)"/>
    <property type="match status" value="2"/>
</dbReference>
<dbReference type="Gene3D" id="1.10.287.130">
    <property type="match status" value="1"/>
</dbReference>
<accession>A0ABY4GCZ8</accession>
<geneLocation type="plasmid" evidence="10 11">
    <name>unnamed1</name>
</geneLocation>
<dbReference type="SMART" id="SM00388">
    <property type="entry name" value="HisKA"/>
    <property type="match status" value="1"/>
</dbReference>
<keyword evidence="3" id="KW-0597">Phosphoprotein</keyword>
<dbReference type="SMART" id="SM00091">
    <property type="entry name" value="PAS"/>
    <property type="match status" value="2"/>
</dbReference>
<dbReference type="CDD" id="cd00082">
    <property type="entry name" value="HisKA"/>
    <property type="match status" value="1"/>
</dbReference>
<dbReference type="InterPro" id="IPR036097">
    <property type="entry name" value="HisK_dim/P_sf"/>
</dbReference>
<dbReference type="EMBL" id="CP095062">
    <property type="protein sequence ID" value="UOQ68732.1"/>
    <property type="molecule type" value="Genomic_DNA"/>
</dbReference>
<evidence type="ECO:0000256" key="1">
    <source>
        <dbReference type="ARBA" id="ARBA00000085"/>
    </source>
</evidence>
<evidence type="ECO:0000313" key="11">
    <source>
        <dbReference type="Proteomes" id="UP000830401"/>
    </source>
</evidence>
<name>A0ABY4GCZ8_9BACT</name>
<reference evidence="10" key="1">
    <citation type="submission" date="2022-04" db="EMBL/GenBank/DDBJ databases">
        <title>Hymenobacter sp. isolated from the air.</title>
        <authorList>
            <person name="Won M."/>
            <person name="Lee C.-M."/>
            <person name="Woen H.-Y."/>
            <person name="Kwon S.-W."/>
        </authorList>
    </citation>
    <scope>NUCLEOTIDE SEQUENCE</scope>
    <source>
        <strain evidence="10">5420S-77</strain>
        <plasmid evidence="10">unnamed1</plasmid>
    </source>
</reference>
<feature type="domain" description="PAC" evidence="9">
    <location>
        <begin position="215"/>
        <end position="268"/>
    </location>
</feature>
<dbReference type="PANTHER" id="PTHR43304">
    <property type="entry name" value="PHYTOCHROME-LIKE PROTEIN CPH1"/>
    <property type="match status" value="1"/>
</dbReference>
<dbReference type="SUPFAM" id="SSF55874">
    <property type="entry name" value="ATPase domain of HSP90 chaperone/DNA topoisomerase II/histidine kinase"/>
    <property type="match status" value="1"/>
</dbReference>
<dbReference type="SUPFAM" id="SSF47384">
    <property type="entry name" value="Homodimeric domain of signal transducing histidine kinase"/>
    <property type="match status" value="1"/>
</dbReference>
<dbReference type="InterPro" id="IPR003594">
    <property type="entry name" value="HATPase_dom"/>
</dbReference>
<dbReference type="Gene3D" id="3.30.450.20">
    <property type="entry name" value="PAS domain"/>
    <property type="match status" value="2"/>
</dbReference>
<dbReference type="InterPro" id="IPR001610">
    <property type="entry name" value="PAC"/>
</dbReference>
<dbReference type="PROSITE" id="PS50113">
    <property type="entry name" value="PAC"/>
    <property type="match status" value="2"/>
</dbReference>
<dbReference type="InterPro" id="IPR000014">
    <property type="entry name" value="PAS"/>
</dbReference>
<dbReference type="SMART" id="SM00387">
    <property type="entry name" value="HATPase_c"/>
    <property type="match status" value="1"/>
</dbReference>
<evidence type="ECO:0000256" key="2">
    <source>
        <dbReference type="ARBA" id="ARBA00012438"/>
    </source>
</evidence>
<dbReference type="Gene3D" id="3.30.565.10">
    <property type="entry name" value="Histidine kinase-like ATPase, C-terminal domain"/>
    <property type="match status" value="1"/>
</dbReference>
<dbReference type="NCBIfam" id="TIGR00229">
    <property type="entry name" value="sensory_box"/>
    <property type="match status" value="2"/>
</dbReference>